<protein>
    <submittedName>
        <fullName evidence="1">Uncharacterized protein</fullName>
    </submittedName>
</protein>
<sequence>MNEIITATGLSEYDINGLIKKWTLEEEDRLMEEIKRKMTISEIRCRL</sequence>
<proteinExistence type="predicted"/>
<gene>
    <name evidence="1" type="ORF">Harvfovirus71_10</name>
</gene>
<dbReference type="EMBL" id="MK072313">
    <property type="protein sequence ID" value="AYV81875.1"/>
    <property type="molecule type" value="Genomic_DNA"/>
</dbReference>
<reference evidence="1" key="1">
    <citation type="submission" date="2018-10" db="EMBL/GenBank/DDBJ databases">
        <title>Hidden diversity of soil giant viruses.</title>
        <authorList>
            <person name="Schulz F."/>
            <person name="Alteio L."/>
            <person name="Goudeau D."/>
            <person name="Ryan E.M."/>
            <person name="Malmstrom R.R."/>
            <person name="Blanchard J."/>
            <person name="Woyke T."/>
        </authorList>
    </citation>
    <scope>NUCLEOTIDE SEQUENCE</scope>
    <source>
        <strain evidence="1">HAV1</strain>
    </source>
</reference>
<accession>A0A3G5A3R7</accession>
<evidence type="ECO:0000313" key="1">
    <source>
        <dbReference type="EMBL" id="AYV81875.1"/>
    </source>
</evidence>
<organism evidence="1">
    <name type="scientific">Harvfovirus sp</name>
    <dbReference type="NCBI Taxonomy" id="2487768"/>
    <lineage>
        <taxon>Viruses</taxon>
        <taxon>Varidnaviria</taxon>
        <taxon>Bamfordvirae</taxon>
        <taxon>Nucleocytoviricota</taxon>
        <taxon>Megaviricetes</taxon>
        <taxon>Imitervirales</taxon>
        <taxon>Mimiviridae</taxon>
        <taxon>Klosneuvirinae</taxon>
    </lineage>
</organism>
<name>A0A3G5A3R7_9VIRU</name>